<dbReference type="AlphaFoldDB" id="A0AAX0WTR7"/>
<name>A0AAX0WTR7_9GAMM</name>
<comment type="caution">
    <text evidence="1">The sequence shown here is derived from an EMBL/GenBank/DDBJ whole genome shotgun (WGS) entry which is preliminary data.</text>
</comment>
<evidence type="ECO:0000313" key="2">
    <source>
        <dbReference type="Proteomes" id="UP000192511"/>
    </source>
</evidence>
<keyword evidence="2" id="KW-1185">Reference proteome</keyword>
<proteinExistence type="predicted"/>
<dbReference type="EMBL" id="NBTX02000004">
    <property type="protein sequence ID" value="PNL61430.1"/>
    <property type="molecule type" value="Genomic_DNA"/>
</dbReference>
<accession>A0AAX0WTR7</accession>
<dbReference type="GeneID" id="98066277"/>
<reference evidence="1" key="1">
    <citation type="submission" date="2017-12" db="EMBL/GenBank/DDBJ databases">
        <title>FDA dAtabase for Regulatory Grade micrObial Sequences (FDA-ARGOS): Supporting development and validation of Infectious Disease Dx tests.</title>
        <authorList>
            <person name="Kerrigan L."/>
            <person name="Tallon L.J."/>
            <person name="Sadzewicz L."/>
            <person name="Sengamalay N."/>
            <person name="Ott S."/>
            <person name="Godinez A."/>
            <person name="Nagaraj S."/>
            <person name="Vavikolanu K."/>
            <person name="Vyas G."/>
            <person name="Nadendla S."/>
            <person name="Aluvathingal J."/>
            <person name="Sichtig H."/>
        </authorList>
    </citation>
    <scope>NUCLEOTIDE SEQUENCE [LARGE SCALE GENOMIC DNA]</scope>
    <source>
        <strain evidence="1">FDAARGOS_200</strain>
    </source>
</reference>
<dbReference type="RefSeq" id="WP_019233334.1">
    <property type="nucleotide sequence ID" value="NZ_CAAAHR010000027.1"/>
</dbReference>
<sequence length="154" mass="17765">MTYQSLDLNNKKYQDNSAKLIQLIQSFPLVNAKNEHLLLKKMKEKIGFAKIKYPMNQNDIKKIEMIVLPAFNKDGYPGKHDLVSAKITYTDGSKQLHLLNFAPQDQLELINTLLIALKEKAEKSFLSIRILAEEYNVDWKHLGLNDVYTEKRSG</sequence>
<evidence type="ECO:0000313" key="1">
    <source>
        <dbReference type="EMBL" id="PNL61430.1"/>
    </source>
</evidence>
<protein>
    <submittedName>
        <fullName evidence="1">Uncharacterized protein</fullName>
    </submittedName>
</protein>
<gene>
    <name evidence="1" type="ORF">A6J39_009495</name>
</gene>
<dbReference type="Proteomes" id="UP000192511">
    <property type="component" value="Unassembled WGS sequence"/>
</dbReference>
<organism evidence="1 2">
    <name type="scientific">Legionella anisa</name>
    <dbReference type="NCBI Taxonomy" id="28082"/>
    <lineage>
        <taxon>Bacteria</taxon>
        <taxon>Pseudomonadati</taxon>
        <taxon>Pseudomonadota</taxon>
        <taxon>Gammaproteobacteria</taxon>
        <taxon>Legionellales</taxon>
        <taxon>Legionellaceae</taxon>
        <taxon>Legionella</taxon>
    </lineage>
</organism>